<evidence type="ECO:0000313" key="2">
    <source>
        <dbReference type="Proteomes" id="UP000035642"/>
    </source>
</evidence>
<reference evidence="3" key="2">
    <citation type="submission" date="2017-02" db="UniProtKB">
        <authorList>
            <consortium name="WormBaseParasite"/>
        </authorList>
    </citation>
    <scope>IDENTIFICATION</scope>
</reference>
<keyword evidence="2" id="KW-1185">Reference proteome</keyword>
<sequence>MRECVPEIDGLVMALSRSNDSSDFVEICSSTRCLLTCFKNKIGDKCRLGQRNLLDSLLSAVIHEYEDGDSLLDRIMPDSCQPKNAPKNFGSLSTNTPLSVGQVVRRPITDNKHKDTKTTSNEFKRLIDHQSKNAVGKSTGSLEAVLVIDGKIRILRYQMFDWQGNPVPPPDLQTLSKILTTQALPLNFSPERPGETVVFLSKEEEEEDNETRNRQIRDLLEEQEKEENIVQRRSLKKDDEKNGRKHHSKDKNDAIRNNSNVVNETVCISFRIDVEDFKISAVVSCSQCFGSKEEIVHKVELVTAIT</sequence>
<protein>
    <submittedName>
        <fullName evidence="3">Coatomer subunit zeta</fullName>
    </submittedName>
</protein>
<proteinExistence type="predicted"/>
<reference evidence="2" key="1">
    <citation type="submission" date="2012-09" db="EMBL/GenBank/DDBJ databases">
        <authorList>
            <person name="Martin A.A."/>
        </authorList>
    </citation>
    <scope>NUCLEOTIDE SEQUENCE</scope>
</reference>
<evidence type="ECO:0000313" key="3">
    <source>
        <dbReference type="WBParaSite" id="ACAC_0000789901-mRNA-1"/>
    </source>
</evidence>
<dbReference type="AlphaFoldDB" id="A0A0K0DBR7"/>
<name>A0A0K0DBR7_ANGCA</name>
<dbReference type="Proteomes" id="UP000035642">
    <property type="component" value="Unassembled WGS sequence"/>
</dbReference>
<evidence type="ECO:0000256" key="1">
    <source>
        <dbReference type="SAM" id="MobiDB-lite"/>
    </source>
</evidence>
<feature type="compositionally biased region" description="Basic and acidic residues" evidence="1">
    <location>
        <begin position="210"/>
        <end position="242"/>
    </location>
</feature>
<feature type="region of interest" description="Disordered" evidence="1">
    <location>
        <begin position="200"/>
        <end position="256"/>
    </location>
</feature>
<dbReference type="WBParaSite" id="ACAC_0000789901-mRNA-1">
    <property type="protein sequence ID" value="ACAC_0000789901-mRNA-1"/>
    <property type="gene ID" value="ACAC_0000789901"/>
</dbReference>
<organism evidence="2 3">
    <name type="scientific">Angiostrongylus cantonensis</name>
    <name type="common">Rat lungworm</name>
    <dbReference type="NCBI Taxonomy" id="6313"/>
    <lineage>
        <taxon>Eukaryota</taxon>
        <taxon>Metazoa</taxon>
        <taxon>Ecdysozoa</taxon>
        <taxon>Nematoda</taxon>
        <taxon>Chromadorea</taxon>
        <taxon>Rhabditida</taxon>
        <taxon>Rhabditina</taxon>
        <taxon>Rhabditomorpha</taxon>
        <taxon>Strongyloidea</taxon>
        <taxon>Metastrongylidae</taxon>
        <taxon>Angiostrongylus</taxon>
    </lineage>
</organism>
<accession>A0A0K0DBR7</accession>